<dbReference type="SMART" id="SM00353">
    <property type="entry name" value="HLH"/>
    <property type="match status" value="1"/>
</dbReference>
<dbReference type="GO" id="GO:0005634">
    <property type="term" value="C:nucleus"/>
    <property type="evidence" value="ECO:0007669"/>
    <property type="project" value="UniProtKB-SubCell"/>
</dbReference>
<evidence type="ECO:0000313" key="8">
    <source>
        <dbReference type="Proteomes" id="UP001652741"/>
    </source>
</evidence>
<comment type="subcellular location">
    <subcellularLocation>
        <location evidence="1">Nucleus</location>
    </subcellularLocation>
</comment>
<dbReference type="InterPro" id="IPR011598">
    <property type="entry name" value="bHLH_dom"/>
</dbReference>
<dbReference type="PROSITE" id="PS50888">
    <property type="entry name" value="BHLH"/>
    <property type="match status" value="1"/>
</dbReference>
<keyword evidence="3" id="KW-0805">Transcription regulation</keyword>
<dbReference type="SUPFAM" id="SSF47459">
    <property type="entry name" value="HLH, helix-loop-helix DNA-binding domain"/>
    <property type="match status" value="1"/>
</dbReference>
<keyword evidence="4" id="KW-0804">Transcription</keyword>
<feature type="region of interest" description="Disordered" evidence="6">
    <location>
        <begin position="145"/>
        <end position="179"/>
    </location>
</feature>
<dbReference type="Pfam" id="PF00010">
    <property type="entry name" value="HLH"/>
    <property type="match status" value="1"/>
</dbReference>
<dbReference type="InterPro" id="IPR050370">
    <property type="entry name" value="HES_HEY"/>
</dbReference>
<dbReference type="Gene3D" id="4.10.280.10">
    <property type="entry name" value="Helix-loop-helix DNA-binding domain"/>
    <property type="match status" value="1"/>
</dbReference>
<evidence type="ECO:0000256" key="4">
    <source>
        <dbReference type="ARBA" id="ARBA00023163"/>
    </source>
</evidence>
<proteinExistence type="predicted"/>
<accession>A0A1S3P3F9</accession>
<feature type="domain" description="BHLH" evidence="7">
    <location>
        <begin position="37"/>
        <end position="96"/>
    </location>
</feature>
<dbReference type="InterPro" id="IPR036638">
    <property type="entry name" value="HLH_DNA-bd_sf"/>
</dbReference>
<evidence type="ECO:0000313" key="9">
    <source>
        <dbReference type="RefSeq" id="XP_014022085.1"/>
    </source>
</evidence>
<evidence type="ECO:0000256" key="3">
    <source>
        <dbReference type="ARBA" id="ARBA00023015"/>
    </source>
</evidence>
<dbReference type="PANTHER" id="PTHR10985">
    <property type="entry name" value="BASIC HELIX-LOOP-HELIX TRANSCRIPTION FACTOR, HES-RELATED"/>
    <property type="match status" value="1"/>
</dbReference>
<reference evidence="9" key="1">
    <citation type="submission" date="2025-08" db="UniProtKB">
        <authorList>
            <consortium name="RefSeq"/>
        </authorList>
    </citation>
    <scope>IDENTIFICATION</scope>
</reference>
<dbReference type="OrthoDB" id="6085656at2759"/>
<feature type="compositionally biased region" description="Low complexity" evidence="6">
    <location>
        <begin position="164"/>
        <end position="179"/>
    </location>
</feature>
<gene>
    <name evidence="9" type="primary">LOC106582963</name>
</gene>
<protein>
    <submittedName>
        <fullName evidence="9">Transcription factor HES-5</fullName>
    </submittedName>
</protein>
<dbReference type="CDD" id="cd11461">
    <property type="entry name" value="bHLH-O_HES5"/>
    <property type="match status" value="1"/>
</dbReference>
<dbReference type="GeneID" id="106582963"/>
<dbReference type="Proteomes" id="UP001652741">
    <property type="component" value="Chromosome ssa22"/>
</dbReference>
<dbReference type="KEGG" id="sasa:106582963"/>
<keyword evidence="5" id="KW-0539">Nucleus</keyword>
<evidence type="ECO:0000256" key="1">
    <source>
        <dbReference type="ARBA" id="ARBA00004123"/>
    </source>
</evidence>
<dbReference type="GO" id="GO:0046983">
    <property type="term" value="F:protein dimerization activity"/>
    <property type="evidence" value="ECO:0007669"/>
    <property type="project" value="InterPro"/>
</dbReference>
<evidence type="ECO:0000256" key="2">
    <source>
        <dbReference type="ARBA" id="ARBA00022491"/>
    </source>
</evidence>
<name>A0A1S3P3F9_SALSA</name>
<dbReference type="OMA" id="CARLLTF"/>
<evidence type="ECO:0000256" key="5">
    <source>
        <dbReference type="ARBA" id="ARBA00023242"/>
    </source>
</evidence>
<keyword evidence="2" id="KW-0678">Repressor</keyword>
<dbReference type="RefSeq" id="XP_014022085.1">
    <property type="nucleotide sequence ID" value="XM_014166610.2"/>
</dbReference>
<organism evidence="8 9">
    <name type="scientific">Salmo salar</name>
    <name type="common">Atlantic salmon</name>
    <dbReference type="NCBI Taxonomy" id="8030"/>
    <lineage>
        <taxon>Eukaryota</taxon>
        <taxon>Metazoa</taxon>
        <taxon>Chordata</taxon>
        <taxon>Craniata</taxon>
        <taxon>Vertebrata</taxon>
        <taxon>Euteleostomi</taxon>
        <taxon>Actinopterygii</taxon>
        <taxon>Neopterygii</taxon>
        <taxon>Teleostei</taxon>
        <taxon>Protacanthopterygii</taxon>
        <taxon>Salmoniformes</taxon>
        <taxon>Salmonidae</taxon>
        <taxon>Salmoninae</taxon>
        <taxon>Salmo</taxon>
    </lineage>
</organism>
<keyword evidence="8" id="KW-1185">Reference proteome</keyword>
<dbReference type="AlphaFoldDB" id="A0A1S3P3F9"/>
<sequence length="179" mass="20124">MSQVGTPVSNGLFLTAMAPFAESSRLTSVESSPCSSSNKLRKLVVEKIRRDRINSSIEQLRTLLHRGQMCGQQQQRLSKLEKADILELAVSFLQKETNADVSPTYYQGCSQCLQETLRPLSLHAPLQSAEQQEIKRFYVHQKTALSRSMSSEQHARSAAKRSTSRSSSPRSQGSLWRPW</sequence>
<evidence type="ECO:0000256" key="6">
    <source>
        <dbReference type="SAM" id="MobiDB-lite"/>
    </source>
</evidence>
<evidence type="ECO:0000259" key="7">
    <source>
        <dbReference type="PROSITE" id="PS50888"/>
    </source>
</evidence>